<evidence type="ECO:0000313" key="4">
    <source>
        <dbReference type="Proteomes" id="UP000812966"/>
    </source>
</evidence>
<dbReference type="Pfam" id="PF12706">
    <property type="entry name" value="Lactamase_B_2"/>
    <property type="match status" value="1"/>
</dbReference>
<sequence length="401" mass="44650">MSQMVTVTKENDGSLDSGRKSRPSHWANDQGTKFANPWPSFRDVGLTDVASMIYQVQAKAPSGAELVASAKQHIPIMTPTFGADMKSDDECHVKVTFLGHACFLLEYPSEEPGKRGVRVLLDPVFSERCSPSKWVGPLRYTKAPCTVQELPEIDAVVISHNRKPYLDVATLADLLENNKQAPHLFLPLNTKRSLSATLQQAYKIHELDWWDSRRMDVDGIGSIKVTCTPAQHFSGRGLFDRNASLWASWAIEGLHRDTGESRMKCYFGGDTGYCAVEDDKSHDLDESRPYCPAFKEIGDRFNGFDVAIIPIGAYDPRAFMSPVHCAPIDSVRVFQDIKARKAIGAHWGAWRLTSEPVDEPPKRLAGALKLLNIPADAFGVMAIGETRLYERQDEIDAKSRQ</sequence>
<evidence type="ECO:0000313" key="3">
    <source>
        <dbReference type="EMBL" id="KAG7531437.1"/>
    </source>
</evidence>
<name>A0A8K0JIZ5_9TREE</name>
<protein>
    <recommendedName>
        <fullName evidence="2">Metallo-beta-lactamase domain-containing protein</fullName>
    </recommendedName>
</protein>
<dbReference type="Gene3D" id="3.60.15.10">
    <property type="entry name" value="Ribonuclease Z/Hydroxyacylglutathione hydrolase-like"/>
    <property type="match status" value="1"/>
</dbReference>
<dbReference type="AlphaFoldDB" id="A0A8K0JIZ5"/>
<feature type="domain" description="Metallo-beta-lactamase" evidence="2">
    <location>
        <begin position="118"/>
        <end position="347"/>
    </location>
</feature>
<dbReference type="Proteomes" id="UP000812966">
    <property type="component" value="Unassembled WGS sequence"/>
</dbReference>
<dbReference type="EMBL" id="JABELV010000091">
    <property type="protein sequence ID" value="KAG7531437.1"/>
    <property type="molecule type" value="Genomic_DNA"/>
</dbReference>
<dbReference type="GO" id="GO:0070291">
    <property type="term" value="P:N-acylethanolamine metabolic process"/>
    <property type="evidence" value="ECO:0007669"/>
    <property type="project" value="TreeGrafter"/>
</dbReference>
<proteinExistence type="predicted"/>
<dbReference type="InterPro" id="IPR036866">
    <property type="entry name" value="RibonucZ/Hydroxyglut_hydro"/>
</dbReference>
<dbReference type="GO" id="GO:0070292">
    <property type="term" value="P:N-acylphosphatidylethanolamine metabolic process"/>
    <property type="evidence" value="ECO:0007669"/>
    <property type="project" value="TreeGrafter"/>
</dbReference>
<gene>
    <name evidence="3" type="ORF">FFLO_04358</name>
</gene>
<dbReference type="GO" id="GO:0070290">
    <property type="term" value="F:N-acylphosphatidylethanolamine-specific phospholipase D activity"/>
    <property type="evidence" value="ECO:0007669"/>
    <property type="project" value="InterPro"/>
</dbReference>
<keyword evidence="4" id="KW-1185">Reference proteome</keyword>
<dbReference type="SUPFAM" id="SSF56281">
    <property type="entry name" value="Metallo-hydrolase/oxidoreductase"/>
    <property type="match status" value="1"/>
</dbReference>
<accession>A0A8K0JIZ5</accession>
<dbReference type="GO" id="GO:0005737">
    <property type="term" value="C:cytoplasm"/>
    <property type="evidence" value="ECO:0007669"/>
    <property type="project" value="TreeGrafter"/>
</dbReference>
<dbReference type="GO" id="GO:0008270">
    <property type="term" value="F:zinc ion binding"/>
    <property type="evidence" value="ECO:0007669"/>
    <property type="project" value="InterPro"/>
</dbReference>
<evidence type="ECO:0000256" key="1">
    <source>
        <dbReference type="SAM" id="MobiDB-lite"/>
    </source>
</evidence>
<comment type="caution">
    <text evidence="3">The sequence shown here is derived from an EMBL/GenBank/DDBJ whole genome shotgun (WGS) entry which is preliminary data.</text>
</comment>
<reference evidence="3" key="1">
    <citation type="submission" date="2020-04" db="EMBL/GenBank/DDBJ databases">
        <title>Analysis of mating type loci in Filobasidium floriforme.</title>
        <authorList>
            <person name="Nowrousian M."/>
        </authorList>
    </citation>
    <scope>NUCLEOTIDE SEQUENCE</scope>
    <source>
        <strain evidence="3">CBS 6242</strain>
    </source>
</reference>
<dbReference type="InterPro" id="IPR001279">
    <property type="entry name" value="Metallo-B-lactamas"/>
</dbReference>
<organism evidence="3 4">
    <name type="scientific">Filobasidium floriforme</name>
    <dbReference type="NCBI Taxonomy" id="5210"/>
    <lineage>
        <taxon>Eukaryota</taxon>
        <taxon>Fungi</taxon>
        <taxon>Dikarya</taxon>
        <taxon>Basidiomycota</taxon>
        <taxon>Agaricomycotina</taxon>
        <taxon>Tremellomycetes</taxon>
        <taxon>Filobasidiales</taxon>
        <taxon>Filobasidiaceae</taxon>
        <taxon>Filobasidium</taxon>
    </lineage>
</organism>
<dbReference type="InterPro" id="IPR024884">
    <property type="entry name" value="NAPE-PLD"/>
</dbReference>
<dbReference type="PANTHER" id="PTHR15032:SF4">
    <property type="entry name" value="N-ACYL-PHOSPHATIDYLETHANOLAMINE-HYDROLYZING PHOSPHOLIPASE D"/>
    <property type="match status" value="1"/>
</dbReference>
<evidence type="ECO:0000259" key="2">
    <source>
        <dbReference type="Pfam" id="PF12706"/>
    </source>
</evidence>
<dbReference type="PIRSF" id="PIRSF038896">
    <property type="entry name" value="NAPE-PLD"/>
    <property type="match status" value="1"/>
</dbReference>
<dbReference type="PANTHER" id="PTHR15032">
    <property type="entry name" value="N-ACYL-PHOSPHATIDYLETHANOLAMINE-HYDROLYZING PHOSPHOLIPASE D"/>
    <property type="match status" value="1"/>
</dbReference>
<feature type="region of interest" description="Disordered" evidence="1">
    <location>
        <begin position="1"/>
        <end position="32"/>
    </location>
</feature>